<dbReference type="GO" id="GO:0003677">
    <property type="term" value="F:DNA binding"/>
    <property type="evidence" value="ECO:0007669"/>
    <property type="project" value="UniProtKB-UniRule"/>
</dbReference>
<dbReference type="InterPro" id="IPR037118">
    <property type="entry name" value="Val-tRNA_synth_C_sf"/>
</dbReference>
<comment type="subcellular location">
    <subcellularLocation>
        <location evidence="11">Cytoplasm</location>
    </subcellularLocation>
    <text evidence="11">Associates with ribosomes.</text>
</comment>
<evidence type="ECO:0000256" key="2">
    <source>
        <dbReference type="ARBA" id="ARBA00022737"/>
    </source>
</evidence>
<dbReference type="InterPro" id="IPR017871">
    <property type="entry name" value="ABC_transporter-like_CS"/>
</dbReference>
<evidence type="ECO:0000313" key="15">
    <source>
        <dbReference type="Proteomes" id="UP000297475"/>
    </source>
</evidence>
<dbReference type="HAMAP" id="MF_00848">
    <property type="entry name" value="Uup"/>
    <property type="match status" value="1"/>
</dbReference>
<feature type="binding site" evidence="11">
    <location>
        <begin position="36"/>
        <end position="43"/>
    </location>
    <ligand>
        <name>ATP</name>
        <dbReference type="ChEBI" id="CHEBI:30616"/>
        <label>1</label>
    </ligand>
</feature>
<evidence type="ECO:0000256" key="1">
    <source>
        <dbReference type="ARBA" id="ARBA00022490"/>
    </source>
</evidence>
<dbReference type="InterPro" id="IPR003439">
    <property type="entry name" value="ABC_transporter-like_ATP-bd"/>
</dbReference>
<dbReference type="SMART" id="SM00382">
    <property type="entry name" value="AAA"/>
    <property type="match status" value="2"/>
</dbReference>
<dbReference type="Proteomes" id="UP000297475">
    <property type="component" value="Unassembled WGS sequence"/>
</dbReference>
<dbReference type="GO" id="GO:0005524">
    <property type="term" value="F:ATP binding"/>
    <property type="evidence" value="ECO:0007669"/>
    <property type="project" value="UniProtKB-UniRule"/>
</dbReference>
<dbReference type="GO" id="GO:0005737">
    <property type="term" value="C:cytoplasm"/>
    <property type="evidence" value="ECO:0007669"/>
    <property type="project" value="UniProtKB-SubCell"/>
</dbReference>
<feature type="binding site" evidence="11">
    <location>
        <begin position="346"/>
        <end position="353"/>
    </location>
    <ligand>
        <name>ATP</name>
        <dbReference type="ChEBI" id="CHEBI:30616"/>
        <label>2</label>
    </ligand>
</feature>
<evidence type="ECO:0000256" key="9">
    <source>
        <dbReference type="ARBA" id="ARBA00049360"/>
    </source>
</evidence>
<evidence type="ECO:0000313" key="14">
    <source>
        <dbReference type="EMBL" id="TGG95710.1"/>
    </source>
</evidence>
<sequence>MLTLSLQSLHHAYGSAPVLEGVDWQQSTDERLCLVGRNGEGKSTLMRLLAGVETPDQGRVGWSEDAVIGYVPQELPKPSGETLYEFIMAGAGEAGRKLLDYQAALRQDPESKAVERLQQWLDDHMAWNLEQRAESALTQFELQADTRLSELSGGWRRKALVARALILDPNVLLLDEPTNHLDIKSIEGLENWLRDFRGLVIFISHDRQFIDAVADHIIELDRSTLHRYPAPYETFLAAREDRLRIEAEQNAEFDRRLKAEEVWIRQGIKARRTRNEGRVRRLQALRQQRAERREVGGSARMSLAEAERSGRLVFELKDLSFSYPERPIVSHFSTEVMRGDTVALLGPNGVGKTTLVRLLLGQLEPDSGQVRAGTGLEVAYFDQGRHQLDPERTVMDTVSEGRDFIDINGQRVHIISWLERFLFSPAQARSPVKTLSGGEANRLLLARLFSQPANLLVLDEPSNDLDIDTLELLEELITEFSGTVILISHDRYFIDNVATRVWGLPGGGEVVPLVGGYREWQEWLQRQRVTGHKTTQNTIVGSRQSRSEGSNHARKGKRPGKLSYKIQREYDQLPAHIEQLEQLIAEQEQVVADPAFYQGDPDQVHSVLEQLSEYQAQLDAAMERWLELEEQVSG</sequence>
<dbReference type="InterPro" id="IPR003593">
    <property type="entry name" value="AAA+_ATPase"/>
</dbReference>
<dbReference type="PANTHER" id="PTHR42855">
    <property type="entry name" value="ABC TRANSPORTER ATP-BINDING SUBUNIT"/>
    <property type="match status" value="1"/>
</dbReference>
<feature type="region of interest" description="Disordered" evidence="12">
    <location>
        <begin position="532"/>
        <end position="559"/>
    </location>
</feature>
<evidence type="ECO:0000256" key="8">
    <source>
        <dbReference type="ARBA" id="ARBA00023204"/>
    </source>
</evidence>
<feature type="compositionally biased region" description="Polar residues" evidence="12">
    <location>
        <begin position="532"/>
        <end position="544"/>
    </location>
</feature>
<keyword evidence="7 11" id="KW-0238">DNA-binding</keyword>
<dbReference type="EC" id="3.6.1.-" evidence="11"/>
<keyword evidence="5 11" id="KW-0378">Hydrolase</keyword>
<dbReference type="RefSeq" id="WP_135481597.1">
    <property type="nucleotide sequence ID" value="NZ_SRMF01000001.1"/>
</dbReference>
<dbReference type="FunFam" id="3.40.50.300:FF:000309">
    <property type="entry name" value="ABC transporter ATP-binding protein"/>
    <property type="match status" value="1"/>
</dbReference>
<organism evidence="14 15">
    <name type="scientific">Natronospirillum operosum</name>
    <dbReference type="NCBI Taxonomy" id="2759953"/>
    <lineage>
        <taxon>Bacteria</taxon>
        <taxon>Pseudomonadati</taxon>
        <taxon>Pseudomonadota</taxon>
        <taxon>Gammaproteobacteria</taxon>
        <taxon>Oceanospirillales</taxon>
        <taxon>Natronospirillaceae</taxon>
        <taxon>Natronospirillum</taxon>
    </lineage>
</organism>
<evidence type="ECO:0000256" key="12">
    <source>
        <dbReference type="SAM" id="MobiDB-lite"/>
    </source>
</evidence>
<evidence type="ECO:0000256" key="4">
    <source>
        <dbReference type="ARBA" id="ARBA00022763"/>
    </source>
</evidence>
<dbReference type="Gene3D" id="3.40.50.300">
    <property type="entry name" value="P-loop containing nucleotide triphosphate hydrolases"/>
    <property type="match status" value="2"/>
</dbReference>
<dbReference type="InterPro" id="IPR051309">
    <property type="entry name" value="ABCF_ATPase"/>
</dbReference>
<keyword evidence="1 11" id="KW-0963">Cytoplasm</keyword>
<feature type="domain" description="ABC transporter" evidence="13">
    <location>
        <begin position="314"/>
        <end position="533"/>
    </location>
</feature>
<dbReference type="OrthoDB" id="9762051at2"/>
<evidence type="ECO:0000256" key="10">
    <source>
        <dbReference type="ARBA" id="ARBA00061478"/>
    </source>
</evidence>
<dbReference type="PROSITE" id="PS50893">
    <property type="entry name" value="ABC_TRANSPORTER_2"/>
    <property type="match status" value="2"/>
</dbReference>
<dbReference type="GO" id="GO:0016887">
    <property type="term" value="F:ATP hydrolysis activity"/>
    <property type="evidence" value="ECO:0007669"/>
    <property type="project" value="UniProtKB-UniRule"/>
</dbReference>
<comment type="similarity">
    <text evidence="10 11">Belongs to the ABC transporter superfamily. ABCF family. Uup subfamily.</text>
</comment>
<dbReference type="EMBL" id="SRMF01000001">
    <property type="protein sequence ID" value="TGG95710.1"/>
    <property type="molecule type" value="Genomic_DNA"/>
</dbReference>
<dbReference type="Pfam" id="PF12848">
    <property type="entry name" value="ABC_tran_Xtn"/>
    <property type="match status" value="1"/>
</dbReference>
<dbReference type="AlphaFoldDB" id="A0A4Z0WFB0"/>
<dbReference type="Pfam" id="PF00005">
    <property type="entry name" value="ABC_tran"/>
    <property type="match status" value="2"/>
</dbReference>
<comment type="function">
    <text evidence="11">Probably plays a role in ribosome assembly or function. May be involved in resolution of branched DNA intermediates that result from template switching in postreplication gaps. Binds DNA and has ATPase activity.</text>
</comment>
<dbReference type="InterPro" id="IPR043686">
    <property type="entry name" value="Uup"/>
</dbReference>
<name>A0A4Z0WFB0_9GAMM</name>
<dbReference type="GO" id="GO:0043022">
    <property type="term" value="F:ribosome binding"/>
    <property type="evidence" value="ECO:0007669"/>
    <property type="project" value="UniProtKB-UniRule"/>
</dbReference>
<proteinExistence type="inferred from homology"/>
<dbReference type="PROSITE" id="PS00211">
    <property type="entry name" value="ABC_TRANSPORTER_1"/>
    <property type="match status" value="2"/>
</dbReference>
<comment type="caution">
    <text evidence="14">The sequence shown here is derived from an EMBL/GenBank/DDBJ whole genome shotgun (WGS) entry which is preliminary data.</text>
</comment>
<keyword evidence="4 11" id="KW-0227">DNA damage</keyword>
<keyword evidence="3 11" id="KW-0547">Nucleotide-binding</keyword>
<dbReference type="InterPro" id="IPR032781">
    <property type="entry name" value="ABC_tran_Xtn"/>
</dbReference>
<evidence type="ECO:0000256" key="3">
    <source>
        <dbReference type="ARBA" id="ARBA00022741"/>
    </source>
</evidence>
<dbReference type="SUPFAM" id="SSF52540">
    <property type="entry name" value="P-loop containing nucleoside triphosphate hydrolases"/>
    <property type="match status" value="2"/>
</dbReference>
<evidence type="ECO:0000256" key="5">
    <source>
        <dbReference type="ARBA" id="ARBA00022801"/>
    </source>
</evidence>
<dbReference type="Gene3D" id="1.10.287.380">
    <property type="entry name" value="Valyl-tRNA synthetase, C-terminal domain"/>
    <property type="match status" value="1"/>
</dbReference>
<reference evidence="14 15" key="1">
    <citation type="submission" date="2019-04" db="EMBL/GenBank/DDBJ databases">
        <title>Natronospirillum operosus gen. nov., sp. nov., a haloalkaliphilic satellite isolated from decaying biomass of laboratory culture of cyanobacterium Geitlerinema sp. and proposal of Natronospirillaceae fam. nov. and Saccharospirillaceae fam. nov.</title>
        <authorList>
            <person name="Kevbrin V."/>
            <person name="Boltyanskaya Y."/>
            <person name="Koziaeva V."/>
            <person name="Grouzdev D.S."/>
            <person name="Park M."/>
            <person name="Cho J."/>
        </authorList>
    </citation>
    <scope>NUCLEOTIDE SEQUENCE [LARGE SCALE GENOMIC DNA]</scope>
    <source>
        <strain evidence="14 15">G-116</strain>
    </source>
</reference>
<comment type="catalytic activity">
    <reaction evidence="9 11">
        <text>ATP + H2O = ADP + phosphate + H(+)</text>
        <dbReference type="Rhea" id="RHEA:13065"/>
        <dbReference type="ChEBI" id="CHEBI:15377"/>
        <dbReference type="ChEBI" id="CHEBI:15378"/>
        <dbReference type="ChEBI" id="CHEBI:30616"/>
        <dbReference type="ChEBI" id="CHEBI:43474"/>
        <dbReference type="ChEBI" id="CHEBI:456216"/>
    </reaction>
</comment>
<protein>
    <recommendedName>
        <fullName evidence="11">ATP-binding protein Uup</fullName>
        <ecNumber evidence="11">3.6.1.-</ecNumber>
    </recommendedName>
</protein>
<dbReference type="InterPro" id="IPR032524">
    <property type="entry name" value="ABC_tran_C"/>
</dbReference>
<gene>
    <name evidence="11" type="primary">uup</name>
    <name evidence="14" type="ORF">E4656_04680</name>
</gene>
<feature type="domain" description="ABC transporter" evidence="13">
    <location>
        <begin position="4"/>
        <end position="247"/>
    </location>
</feature>
<dbReference type="Pfam" id="PF16326">
    <property type="entry name" value="ABC_tran_CTD"/>
    <property type="match status" value="1"/>
</dbReference>
<evidence type="ECO:0000256" key="11">
    <source>
        <dbReference type="HAMAP-Rule" id="MF_00848"/>
    </source>
</evidence>
<dbReference type="FunFam" id="3.40.50.300:FF:000011">
    <property type="entry name" value="Putative ABC transporter ATP-binding component"/>
    <property type="match status" value="1"/>
</dbReference>
<dbReference type="GO" id="GO:0006281">
    <property type="term" value="P:DNA repair"/>
    <property type="evidence" value="ECO:0007669"/>
    <property type="project" value="UniProtKB-KW"/>
</dbReference>
<feature type="coiled-coil region" evidence="11">
    <location>
        <begin position="604"/>
        <end position="631"/>
    </location>
</feature>
<keyword evidence="8 11" id="KW-0234">DNA repair</keyword>
<evidence type="ECO:0000256" key="7">
    <source>
        <dbReference type="ARBA" id="ARBA00023125"/>
    </source>
</evidence>
<keyword evidence="15" id="KW-1185">Reference proteome</keyword>
<keyword evidence="6 11" id="KW-0067">ATP-binding</keyword>
<evidence type="ECO:0000256" key="6">
    <source>
        <dbReference type="ARBA" id="ARBA00022840"/>
    </source>
</evidence>
<dbReference type="PANTHER" id="PTHR42855:SF1">
    <property type="entry name" value="ABC TRANSPORTER DOMAIN-CONTAINING PROTEIN"/>
    <property type="match status" value="1"/>
</dbReference>
<dbReference type="InterPro" id="IPR027417">
    <property type="entry name" value="P-loop_NTPase"/>
</dbReference>
<dbReference type="CDD" id="cd03221">
    <property type="entry name" value="ABCF_EF-3"/>
    <property type="match status" value="2"/>
</dbReference>
<keyword evidence="2 11" id="KW-0677">Repeat</keyword>
<accession>A0A4Z0WFB0</accession>
<evidence type="ECO:0000259" key="13">
    <source>
        <dbReference type="PROSITE" id="PS50893"/>
    </source>
</evidence>
<keyword evidence="11" id="KW-0175">Coiled coil</keyword>